<dbReference type="GO" id="GO:0004449">
    <property type="term" value="F:isocitrate dehydrogenase (NAD+) activity"/>
    <property type="evidence" value="ECO:0007669"/>
    <property type="project" value="TreeGrafter"/>
</dbReference>
<accession>A0A1H6YGA4</accession>
<keyword evidence="8" id="KW-0816">Tricarboxylic acid cycle</keyword>
<dbReference type="Gene3D" id="3.40.718.10">
    <property type="entry name" value="Isopropylmalate Dehydrogenase"/>
    <property type="match status" value="1"/>
</dbReference>
<keyword evidence="7" id="KW-0329">Glyoxylate bypass</keyword>
<keyword evidence="21" id="KW-1185">Reference proteome</keyword>
<evidence type="ECO:0000256" key="7">
    <source>
        <dbReference type="ARBA" id="ARBA00022435"/>
    </source>
</evidence>
<dbReference type="GO" id="GO:0006097">
    <property type="term" value="P:glyoxylate cycle"/>
    <property type="evidence" value="ECO:0007669"/>
    <property type="project" value="UniProtKB-KW"/>
</dbReference>
<comment type="catalytic activity">
    <reaction evidence="14">
        <text>D-threo-isocitrate + NADP(+) = 2-oxoglutarate + CO2 + NADPH</text>
        <dbReference type="Rhea" id="RHEA:19629"/>
        <dbReference type="ChEBI" id="CHEBI:15562"/>
        <dbReference type="ChEBI" id="CHEBI:16526"/>
        <dbReference type="ChEBI" id="CHEBI:16810"/>
        <dbReference type="ChEBI" id="CHEBI:57783"/>
        <dbReference type="ChEBI" id="CHEBI:58349"/>
        <dbReference type="EC" id="1.1.1.42"/>
    </reaction>
</comment>
<dbReference type="PANTHER" id="PTHR11835">
    <property type="entry name" value="DECARBOXYLATING DEHYDROGENASES-ISOCITRATE, ISOPROPYLMALATE, TARTRATE"/>
    <property type="match status" value="1"/>
</dbReference>
<comment type="cofactor">
    <cofactor evidence="2">
        <name>Mg(2+)</name>
        <dbReference type="ChEBI" id="CHEBI:18420"/>
    </cofactor>
</comment>
<comment type="cofactor">
    <cofactor evidence="1">
        <name>Mn(2+)</name>
        <dbReference type="ChEBI" id="CHEBI:29035"/>
    </cofactor>
</comment>
<dbReference type="InterPro" id="IPR046997">
    <property type="entry name" value="Isocitrate_DH_TT1725_C_sf"/>
</dbReference>
<evidence type="ECO:0000313" key="21">
    <source>
        <dbReference type="Proteomes" id="UP000199223"/>
    </source>
</evidence>
<dbReference type="Pfam" id="PF00180">
    <property type="entry name" value="Iso_dh"/>
    <property type="match status" value="1"/>
</dbReference>
<dbReference type="GO" id="GO:0006099">
    <property type="term" value="P:tricarboxylic acid cycle"/>
    <property type="evidence" value="ECO:0007669"/>
    <property type="project" value="UniProtKB-KW"/>
</dbReference>
<dbReference type="PROSITE" id="PS00470">
    <property type="entry name" value="IDH_IMDH"/>
    <property type="match status" value="1"/>
</dbReference>
<evidence type="ECO:0000256" key="14">
    <source>
        <dbReference type="ARBA" id="ARBA00023554"/>
    </source>
</evidence>
<dbReference type="SUPFAM" id="SSF53659">
    <property type="entry name" value="Isocitrate/Isopropylmalate dehydrogenase-like"/>
    <property type="match status" value="1"/>
</dbReference>
<evidence type="ECO:0000256" key="10">
    <source>
        <dbReference type="ARBA" id="ARBA00022842"/>
    </source>
</evidence>
<dbReference type="Proteomes" id="UP000199223">
    <property type="component" value="Unassembled WGS sequence"/>
</dbReference>
<evidence type="ECO:0000256" key="5">
    <source>
        <dbReference type="ARBA" id="ARBA00013013"/>
    </source>
</evidence>
<protein>
    <recommendedName>
        <fullName evidence="6">Isocitrate dehydrogenase [NADP]</fullName>
        <ecNumber evidence="5">1.1.1.42</ecNumber>
    </recommendedName>
    <alternativeName>
        <fullName evidence="15">IDP</fullName>
    </alternativeName>
    <alternativeName>
        <fullName evidence="16">NADP(+)-specific ICDH</fullName>
    </alternativeName>
    <alternativeName>
        <fullName evidence="17">Oxalosuccinate decarboxylase</fullName>
    </alternativeName>
</protein>
<evidence type="ECO:0000256" key="13">
    <source>
        <dbReference type="ARBA" id="ARBA00023211"/>
    </source>
</evidence>
<evidence type="ECO:0000256" key="11">
    <source>
        <dbReference type="ARBA" id="ARBA00022857"/>
    </source>
</evidence>
<evidence type="ECO:0000256" key="15">
    <source>
        <dbReference type="ARBA" id="ARBA00029765"/>
    </source>
</evidence>
<sequence>MSKDNIMKLTDGLFHRVFDEVAAEYPDIGTEHQIVDIGAARLGARPEGFDVIVTLNLYGDILSDIASEVAGSVGLGGSANVGPSMAMFEAVHGSAPDIAGQDKANPSGLLNAAALMLTHIGQGDVAARLQNAWLRTLEDGIHTGDIAGPHTKEVVGTAAFAQAIIDRLGQEPGRLSAVRAEAASRIEVHLTPRVRATKALVGVDVFLDWTAHERHPGRLAEPLQAAAGERWRLDMISNRGVKVWPQGLPETTCADHWRCRFLWQAGDAPSHADVLALLGRVAGEGLDFVKTEHLFTFDGQPGYTAGQGQ</sequence>
<dbReference type="Pfam" id="PF18324">
    <property type="entry name" value="Isocitrate_DH_C_bact"/>
    <property type="match status" value="1"/>
</dbReference>
<keyword evidence="11" id="KW-0521">NADP</keyword>
<organism evidence="20 21">
    <name type="scientific">Deinococcus reticulitermitis</name>
    <dbReference type="NCBI Taxonomy" id="856736"/>
    <lineage>
        <taxon>Bacteria</taxon>
        <taxon>Thermotogati</taxon>
        <taxon>Deinococcota</taxon>
        <taxon>Deinococci</taxon>
        <taxon>Deinococcales</taxon>
        <taxon>Deinococcaceae</taxon>
        <taxon>Deinococcus</taxon>
    </lineage>
</organism>
<comment type="similarity">
    <text evidence="3">Belongs to the isocitrate and isopropylmalate dehydrogenases family.</text>
</comment>
<evidence type="ECO:0000256" key="8">
    <source>
        <dbReference type="ARBA" id="ARBA00022532"/>
    </source>
</evidence>
<gene>
    <name evidence="20" type="ORF">SAMN04488058_10737</name>
</gene>
<evidence type="ECO:0000256" key="3">
    <source>
        <dbReference type="ARBA" id="ARBA00007769"/>
    </source>
</evidence>
<feature type="domain" description="Isopropylmalate dehydrogenase-like" evidence="19">
    <location>
        <begin position="1"/>
        <end position="164"/>
    </location>
</feature>
<comment type="function">
    <text evidence="18">Catalyzes the oxidative decarboxylation of isocitrate to 2-oxoglutarate and carbon dioxide with the concomitant reduction of NADP(+).</text>
</comment>
<evidence type="ECO:0000256" key="12">
    <source>
        <dbReference type="ARBA" id="ARBA00023002"/>
    </source>
</evidence>
<dbReference type="GO" id="GO:0006102">
    <property type="term" value="P:isocitrate metabolic process"/>
    <property type="evidence" value="ECO:0007669"/>
    <property type="project" value="TreeGrafter"/>
</dbReference>
<dbReference type="InterPro" id="IPR040978">
    <property type="entry name" value="Isocitrate_DH_TT1725_C"/>
</dbReference>
<dbReference type="STRING" id="856736.SAMN04488058_10737"/>
<reference evidence="21" key="1">
    <citation type="submission" date="2016-10" db="EMBL/GenBank/DDBJ databases">
        <authorList>
            <person name="Varghese N."/>
            <person name="Submissions S."/>
        </authorList>
    </citation>
    <scope>NUCLEOTIDE SEQUENCE [LARGE SCALE GENOMIC DNA]</scope>
    <source>
        <strain evidence="21">CGMCC 1.10218</strain>
    </source>
</reference>
<evidence type="ECO:0000256" key="9">
    <source>
        <dbReference type="ARBA" id="ARBA00022723"/>
    </source>
</evidence>
<dbReference type="InterPro" id="IPR019818">
    <property type="entry name" value="IsoCit/isopropylmalate_DH_CS"/>
</dbReference>
<evidence type="ECO:0000256" key="6">
    <source>
        <dbReference type="ARBA" id="ARBA00019562"/>
    </source>
</evidence>
<dbReference type="EC" id="1.1.1.42" evidence="5"/>
<comment type="subunit">
    <text evidence="4">Homodimer.</text>
</comment>
<dbReference type="InterPro" id="IPR024084">
    <property type="entry name" value="IsoPropMal-DH-like_dom"/>
</dbReference>
<keyword evidence="9" id="KW-0479">Metal-binding</keyword>
<evidence type="ECO:0000259" key="19">
    <source>
        <dbReference type="SMART" id="SM01329"/>
    </source>
</evidence>
<dbReference type="Gene3D" id="3.30.70.1570">
    <property type="match status" value="1"/>
</dbReference>
<evidence type="ECO:0000256" key="4">
    <source>
        <dbReference type="ARBA" id="ARBA00011738"/>
    </source>
</evidence>
<evidence type="ECO:0000256" key="18">
    <source>
        <dbReference type="ARBA" id="ARBA00046127"/>
    </source>
</evidence>
<evidence type="ECO:0000313" key="20">
    <source>
        <dbReference type="EMBL" id="SEJ38037.1"/>
    </source>
</evidence>
<evidence type="ECO:0000256" key="16">
    <source>
        <dbReference type="ARBA" id="ARBA00029990"/>
    </source>
</evidence>
<dbReference type="SMART" id="SM01329">
    <property type="entry name" value="Iso_dh"/>
    <property type="match status" value="1"/>
</dbReference>
<dbReference type="PANTHER" id="PTHR11835:SF43">
    <property type="entry name" value="ISOPROPYLMALATE DEHYDROGENASE-LIKE DOMAIN-CONTAINING PROTEIN"/>
    <property type="match status" value="1"/>
</dbReference>
<name>A0A1H6YGA4_9DEIO</name>
<evidence type="ECO:0000256" key="1">
    <source>
        <dbReference type="ARBA" id="ARBA00001936"/>
    </source>
</evidence>
<dbReference type="GO" id="GO:0004450">
    <property type="term" value="F:isocitrate dehydrogenase (NADP+) activity"/>
    <property type="evidence" value="ECO:0007669"/>
    <property type="project" value="UniProtKB-EC"/>
</dbReference>
<evidence type="ECO:0000256" key="2">
    <source>
        <dbReference type="ARBA" id="ARBA00001946"/>
    </source>
</evidence>
<keyword evidence="12" id="KW-0560">Oxidoreductase</keyword>
<keyword evidence="10" id="KW-0460">Magnesium</keyword>
<proteinExistence type="inferred from homology"/>
<dbReference type="AlphaFoldDB" id="A0A1H6YGA4"/>
<evidence type="ECO:0000256" key="17">
    <source>
        <dbReference type="ARBA" id="ARBA00031098"/>
    </source>
</evidence>
<keyword evidence="13" id="KW-0464">Manganese</keyword>
<dbReference type="GO" id="GO:0000287">
    <property type="term" value="F:magnesium ion binding"/>
    <property type="evidence" value="ECO:0007669"/>
    <property type="project" value="InterPro"/>
</dbReference>
<dbReference type="GO" id="GO:0051287">
    <property type="term" value="F:NAD binding"/>
    <property type="evidence" value="ECO:0007669"/>
    <property type="project" value="InterPro"/>
</dbReference>
<dbReference type="EMBL" id="FNZA01000007">
    <property type="protein sequence ID" value="SEJ38037.1"/>
    <property type="molecule type" value="Genomic_DNA"/>
</dbReference>